<dbReference type="Gene3D" id="3.40.50.300">
    <property type="entry name" value="P-loop containing nucleotide triphosphate hydrolases"/>
    <property type="match status" value="2"/>
</dbReference>
<evidence type="ECO:0000256" key="2">
    <source>
        <dbReference type="ARBA" id="ARBA00022448"/>
    </source>
</evidence>
<keyword evidence="7" id="KW-0472">Membrane</keyword>
<gene>
    <name evidence="9" type="ORF">DRW42_02590</name>
</gene>
<keyword evidence="3" id="KW-1003">Cell membrane</keyword>
<dbReference type="InterPro" id="IPR027417">
    <property type="entry name" value="P-loop_NTPase"/>
</dbReference>
<protein>
    <submittedName>
        <fullName evidence="9">AAA family ATPase</fullName>
    </submittedName>
</protein>
<evidence type="ECO:0000256" key="6">
    <source>
        <dbReference type="ARBA" id="ARBA00023065"/>
    </source>
</evidence>
<dbReference type="GO" id="GO:0005886">
    <property type="term" value="C:plasma membrane"/>
    <property type="evidence" value="ECO:0007669"/>
    <property type="project" value="UniProtKB-SubCell"/>
</dbReference>
<dbReference type="SMART" id="SM00382">
    <property type="entry name" value="AAA"/>
    <property type="match status" value="1"/>
</dbReference>
<dbReference type="GO" id="GO:0006826">
    <property type="term" value="P:iron ion transport"/>
    <property type="evidence" value="ECO:0007669"/>
    <property type="project" value="UniProtKB-KW"/>
</dbReference>
<evidence type="ECO:0000256" key="5">
    <source>
        <dbReference type="ARBA" id="ARBA00023004"/>
    </source>
</evidence>
<evidence type="ECO:0000259" key="8">
    <source>
        <dbReference type="SMART" id="SM00382"/>
    </source>
</evidence>
<keyword evidence="10" id="KW-1185">Reference proteome</keyword>
<keyword evidence="2" id="KW-0813">Transport</keyword>
<keyword evidence="6" id="KW-0406">Ion transport</keyword>
<reference evidence="9 10" key="1">
    <citation type="submission" date="2018-07" db="EMBL/GenBank/DDBJ databases">
        <title>A draft genome of a endophytic bacteria, a new species of Pedobacter.</title>
        <authorList>
            <person name="Zhang Z.D."/>
            <person name="Chen Z.J."/>
        </authorList>
    </citation>
    <scope>NUCLEOTIDE SEQUENCE [LARGE SCALE GENOMIC DNA]</scope>
    <source>
        <strain evidence="9 10">RS10</strain>
    </source>
</reference>
<dbReference type="GO" id="GO:0005524">
    <property type="term" value="F:ATP binding"/>
    <property type="evidence" value="ECO:0007669"/>
    <property type="project" value="InterPro"/>
</dbReference>
<dbReference type="Pfam" id="PF13304">
    <property type="entry name" value="AAA_21"/>
    <property type="match status" value="1"/>
</dbReference>
<dbReference type="InterPro" id="IPR051535">
    <property type="entry name" value="Siderophore_ABC-ATPase"/>
</dbReference>
<dbReference type="GO" id="GO:0006302">
    <property type="term" value="P:double-strand break repair"/>
    <property type="evidence" value="ECO:0007669"/>
    <property type="project" value="InterPro"/>
</dbReference>
<dbReference type="PANTHER" id="PTHR42771">
    <property type="entry name" value="IRON(3+)-HYDROXAMATE IMPORT ATP-BINDING PROTEIN FHUC"/>
    <property type="match status" value="1"/>
</dbReference>
<dbReference type="GO" id="GO:0016887">
    <property type="term" value="F:ATP hydrolysis activity"/>
    <property type="evidence" value="ECO:0007669"/>
    <property type="project" value="InterPro"/>
</dbReference>
<dbReference type="RefSeq" id="WP_113947286.1">
    <property type="nucleotide sequence ID" value="NZ_QNQU01000002.1"/>
</dbReference>
<name>A0A366LDZ5_9SPHI</name>
<dbReference type="Pfam" id="PF13476">
    <property type="entry name" value="AAA_23"/>
    <property type="match status" value="1"/>
</dbReference>
<keyword evidence="5" id="KW-0408">Iron</keyword>
<evidence type="ECO:0000256" key="1">
    <source>
        <dbReference type="ARBA" id="ARBA00004202"/>
    </source>
</evidence>
<dbReference type="Proteomes" id="UP000252081">
    <property type="component" value="Unassembled WGS sequence"/>
</dbReference>
<dbReference type="PANTHER" id="PTHR42771:SF2">
    <property type="entry name" value="IRON(3+)-HYDROXAMATE IMPORT ATP-BINDING PROTEIN FHUC"/>
    <property type="match status" value="1"/>
</dbReference>
<sequence>MPFLSQISLPPLRGGGYTAQIPALGDGLQLRLKSNVTFFVGENGSGKSTLLEGIAERCGFSLNGGNRNHNLNTGYRFEGFESTLTEFLELSWTPRRINDGFFMRAENFFNFASYIDELALEDSRILEAYGGRSLHEQSHGESFLSLFNNQFESGIYILDEPEAALSPARILAFISVINQLEQSGRAQFIIATHSPILICYPGANLYQFDEDGISETTYEDTEHFTLTKSFLDNPQLYLRHLINP</sequence>
<dbReference type="AlphaFoldDB" id="A0A366LDZ5"/>
<dbReference type="EMBL" id="QNQU01000002">
    <property type="protein sequence ID" value="RBQ11372.1"/>
    <property type="molecule type" value="Genomic_DNA"/>
</dbReference>
<evidence type="ECO:0000313" key="10">
    <source>
        <dbReference type="Proteomes" id="UP000252081"/>
    </source>
</evidence>
<proteinExistence type="predicted"/>
<dbReference type="InterPro" id="IPR003593">
    <property type="entry name" value="AAA+_ATPase"/>
</dbReference>
<comment type="subcellular location">
    <subcellularLocation>
        <location evidence="1">Cell membrane</location>
        <topology evidence="1">Peripheral membrane protein</topology>
    </subcellularLocation>
</comment>
<keyword evidence="4" id="KW-0410">Iron transport</keyword>
<evidence type="ECO:0000256" key="3">
    <source>
        <dbReference type="ARBA" id="ARBA00022475"/>
    </source>
</evidence>
<dbReference type="CDD" id="cd00267">
    <property type="entry name" value="ABC_ATPase"/>
    <property type="match status" value="1"/>
</dbReference>
<dbReference type="InterPro" id="IPR038729">
    <property type="entry name" value="Rad50/SbcC_AAA"/>
</dbReference>
<feature type="domain" description="AAA+ ATPase" evidence="8">
    <location>
        <begin position="33"/>
        <end position="227"/>
    </location>
</feature>
<accession>A0A366LDZ5</accession>
<dbReference type="InterPro" id="IPR003959">
    <property type="entry name" value="ATPase_AAA_core"/>
</dbReference>
<evidence type="ECO:0000313" key="9">
    <source>
        <dbReference type="EMBL" id="RBQ11372.1"/>
    </source>
</evidence>
<evidence type="ECO:0000256" key="4">
    <source>
        <dbReference type="ARBA" id="ARBA00022496"/>
    </source>
</evidence>
<organism evidence="9 10">
    <name type="scientific">Pedobacter miscanthi</name>
    <dbReference type="NCBI Taxonomy" id="2259170"/>
    <lineage>
        <taxon>Bacteria</taxon>
        <taxon>Pseudomonadati</taxon>
        <taxon>Bacteroidota</taxon>
        <taxon>Sphingobacteriia</taxon>
        <taxon>Sphingobacteriales</taxon>
        <taxon>Sphingobacteriaceae</taxon>
        <taxon>Pedobacter</taxon>
    </lineage>
</organism>
<dbReference type="SUPFAM" id="SSF52540">
    <property type="entry name" value="P-loop containing nucleoside triphosphate hydrolases"/>
    <property type="match status" value="1"/>
</dbReference>
<evidence type="ECO:0000256" key="7">
    <source>
        <dbReference type="ARBA" id="ARBA00023136"/>
    </source>
</evidence>
<comment type="caution">
    <text evidence="9">The sequence shown here is derived from an EMBL/GenBank/DDBJ whole genome shotgun (WGS) entry which is preliminary data.</text>
</comment>
<dbReference type="OrthoDB" id="9784297at2"/>